<comment type="caution">
    <text evidence="2">The sequence shown here is derived from an EMBL/GenBank/DDBJ whole genome shotgun (WGS) entry which is preliminary data.</text>
</comment>
<dbReference type="Pfam" id="PF24389">
    <property type="entry name" value="ORC-CDC6-like"/>
    <property type="match status" value="1"/>
</dbReference>
<organism evidence="2 3">
    <name type="scientific">Thauera mechernichensis</name>
    <dbReference type="NCBI Taxonomy" id="82788"/>
    <lineage>
        <taxon>Bacteria</taxon>
        <taxon>Pseudomonadati</taxon>
        <taxon>Pseudomonadota</taxon>
        <taxon>Betaproteobacteria</taxon>
        <taxon>Rhodocyclales</taxon>
        <taxon>Zoogloeaceae</taxon>
        <taxon>Thauera</taxon>
    </lineage>
</organism>
<accession>A0ABW3W7Z2</accession>
<proteinExistence type="predicted"/>
<dbReference type="EMBL" id="JBHTMC010000002">
    <property type="protein sequence ID" value="MFD1262116.1"/>
    <property type="molecule type" value="Genomic_DNA"/>
</dbReference>
<sequence length="649" mass="71851">MTIATETSSGDVFNARDLAPDQVASSFLAPPIFEGLLSKVNNILEGPRGSGKTTLLRMLTPEAFSLFRESTPGKDIAFIGVFVPADVRWAKQLTVRTDRLSDPVAKDALLHAVFSVALNLALVETIQSCAVLHARFGDAHPALFFPLDRKAEAQIVEALSYVWSLDVPLKSFNGIRLALRKRQHELSAAAVQLAQGRPLLEVQAEREYISSTWLDNLVTAVESVNDVLSRPDQIWAILLDELEIVPPALLQTIVNALRSTSNKLRFKLALSPTGSDLIPHDQPGSSSHFEDYRPIRLWYERKNDARDFASRLFASSLSKMLGELITDADLTQTLGSSWARSSDEDEQDDVEASAPDTAQFQRLRAGAFQSLYENDESFKQLLDEKRIDPINPADRDGSPEGTLVRKITQLALHRAQELKSYTFAAGARKRGGARNLHAYTGFPNLIDLTEGNPRWVITLAELLVAEHRSTGLEFAAQSVQSNAVRDFVQQMVAKLTVYPTKFSFPGRRWTPYDFVKALGTSISSQLFDGPFKTDPRMSFVIDQAAIDQFGDYIRIAIDLGALVIMRRGGVAPLASPESAQTLVGSRVRLTYRLAPEFRLPLLYLKERSLSSALRAGELLPESDIRGDSSQHVLKESAENKNLPIQGRLL</sequence>
<dbReference type="SUPFAM" id="SSF52540">
    <property type="entry name" value="P-loop containing nucleoside triphosphate hydrolases"/>
    <property type="match status" value="1"/>
</dbReference>
<dbReference type="InterPro" id="IPR056955">
    <property type="entry name" value="ORC-CDC6-like"/>
</dbReference>
<evidence type="ECO:0000313" key="2">
    <source>
        <dbReference type="EMBL" id="MFD1262116.1"/>
    </source>
</evidence>
<feature type="region of interest" description="Disordered" evidence="1">
    <location>
        <begin position="337"/>
        <end position="356"/>
    </location>
</feature>
<reference evidence="3" key="1">
    <citation type="journal article" date="2019" name="Int. J. Syst. Evol. Microbiol.">
        <title>The Global Catalogue of Microorganisms (GCM) 10K type strain sequencing project: providing services to taxonomists for standard genome sequencing and annotation.</title>
        <authorList>
            <consortium name="The Broad Institute Genomics Platform"/>
            <consortium name="The Broad Institute Genome Sequencing Center for Infectious Disease"/>
            <person name="Wu L."/>
            <person name="Ma J."/>
        </authorList>
    </citation>
    <scope>NUCLEOTIDE SEQUENCE [LARGE SCALE GENOMIC DNA]</scope>
    <source>
        <strain evidence="3">CCUG 48884</strain>
    </source>
</reference>
<dbReference type="InterPro" id="IPR027417">
    <property type="entry name" value="P-loop_NTPase"/>
</dbReference>
<gene>
    <name evidence="2" type="ORF">ACFQ4M_00885</name>
</gene>
<dbReference type="RefSeq" id="WP_277831821.1">
    <property type="nucleotide sequence ID" value="NZ_JARQZE010000003.1"/>
</dbReference>
<protein>
    <recommendedName>
        <fullName evidence="4">ATP-binding protein</fullName>
    </recommendedName>
</protein>
<name>A0ABW3W7Z2_9RHOO</name>
<dbReference type="Proteomes" id="UP001597158">
    <property type="component" value="Unassembled WGS sequence"/>
</dbReference>
<keyword evidence="3" id="KW-1185">Reference proteome</keyword>
<evidence type="ECO:0000313" key="3">
    <source>
        <dbReference type="Proteomes" id="UP001597158"/>
    </source>
</evidence>
<evidence type="ECO:0000256" key="1">
    <source>
        <dbReference type="SAM" id="MobiDB-lite"/>
    </source>
</evidence>
<evidence type="ECO:0008006" key="4">
    <source>
        <dbReference type="Google" id="ProtNLM"/>
    </source>
</evidence>